<feature type="binding site" evidence="7">
    <location>
        <position position="231"/>
    </location>
    <ligand>
        <name>Mg(2+)</name>
        <dbReference type="ChEBI" id="CHEBI:18420"/>
    </ligand>
</feature>
<accession>A0A1R1EEV7</accession>
<keyword evidence="7" id="KW-0460">Magnesium</keyword>
<proteinExistence type="predicted"/>
<dbReference type="GO" id="GO:0009103">
    <property type="term" value="P:lipopolysaccharide biosynthetic process"/>
    <property type="evidence" value="ECO:0007669"/>
    <property type="project" value="TreeGrafter"/>
</dbReference>
<evidence type="ECO:0000256" key="1">
    <source>
        <dbReference type="ARBA" id="ARBA00004651"/>
    </source>
</evidence>
<keyword evidence="3 9" id="KW-0808">Transferase</keyword>
<feature type="transmembrane region" description="Helical" evidence="8">
    <location>
        <begin position="179"/>
        <end position="197"/>
    </location>
</feature>
<keyword evidence="4 8" id="KW-0812">Transmembrane</keyword>
<keyword evidence="6 8" id="KW-0472">Membrane</keyword>
<evidence type="ECO:0000256" key="3">
    <source>
        <dbReference type="ARBA" id="ARBA00022679"/>
    </source>
</evidence>
<dbReference type="GO" id="GO:0046872">
    <property type="term" value="F:metal ion binding"/>
    <property type="evidence" value="ECO:0007669"/>
    <property type="project" value="UniProtKB-KW"/>
</dbReference>
<feature type="transmembrane region" description="Helical" evidence="8">
    <location>
        <begin position="232"/>
        <end position="250"/>
    </location>
</feature>
<dbReference type="CDD" id="cd06853">
    <property type="entry name" value="GT_WecA_like"/>
    <property type="match status" value="1"/>
</dbReference>
<feature type="transmembrane region" description="Helical" evidence="8">
    <location>
        <begin position="308"/>
        <end position="329"/>
    </location>
</feature>
<name>A0A1R1EEV7_9BACL</name>
<evidence type="ECO:0000256" key="6">
    <source>
        <dbReference type="ARBA" id="ARBA00023136"/>
    </source>
</evidence>
<gene>
    <name evidence="9" type="ORF">BK138_27600</name>
</gene>
<keyword evidence="7" id="KW-0479">Metal-binding</keyword>
<evidence type="ECO:0000256" key="5">
    <source>
        <dbReference type="ARBA" id="ARBA00022989"/>
    </source>
</evidence>
<dbReference type="STRING" id="297318.BK138_27600"/>
<feature type="transmembrane region" description="Helical" evidence="8">
    <location>
        <begin position="203"/>
        <end position="220"/>
    </location>
</feature>
<dbReference type="InterPro" id="IPR000715">
    <property type="entry name" value="Glycosyl_transferase_4"/>
</dbReference>
<dbReference type="Pfam" id="PF00953">
    <property type="entry name" value="Glycos_transf_4"/>
    <property type="match status" value="1"/>
</dbReference>
<keyword evidence="10" id="KW-1185">Reference proteome</keyword>
<evidence type="ECO:0000256" key="7">
    <source>
        <dbReference type="PIRSR" id="PIRSR600715-1"/>
    </source>
</evidence>
<evidence type="ECO:0000256" key="4">
    <source>
        <dbReference type="ARBA" id="ARBA00022692"/>
    </source>
</evidence>
<sequence>MKRQQIAKLSIGGLTIVYVIGFIVSLVIVLALIPPLRKLAIRVDFVDRPTHRKIHKEPVPHLASIAIFLGFMVPYIVLTGHWDKEMAGIVAGSLLILGIGMIDDWYKTKGKDFAALPKTLVQVGAAVIVYYSGISFEGITVPFAGHMVVFPEWLQFILTILWIFGVTTVINFMDGLDGLSGGVAAISALTLFIVAIAKGQSHSAIMAVLLVGVTLGYLRYNKPPAKIYMGDAGATFIGFMLGIIALDGAFKQVTVISILVPVLALGVPIFDNIYVVIKRYRDGKPVYKADRSQLHYRLLSWGLSPKQAVVFIYLLSACLSLSSIILMLIS</sequence>
<dbReference type="GO" id="GO:0044038">
    <property type="term" value="P:cell wall macromolecule biosynthetic process"/>
    <property type="evidence" value="ECO:0007669"/>
    <property type="project" value="TreeGrafter"/>
</dbReference>
<feature type="binding site" evidence="7">
    <location>
        <position position="171"/>
    </location>
    <ligand>
        <name>Mg(2+)</name>
        <dbReference type="ChEBI" id="CHEBI:18420"/>
    </ligand>
</feature>
<protein>
    <submittedName>
        <fullName evidence="9">Undecaprenyl-phosphate alpha-N-acetylglucosaminyl 1-phosphate transferase</fullName>
    </submittedName>
</protein>
<dbReference type="GO" id="GO:0071555">
    <property type="term" value="P:cell wall organization"/>
    <property type="evidence" value="ECO:0007669"/>
    <property type="project" value="TreeGrafter"/>
</dbReference>
<keyword evidence="2" id="KW-1003">Cell membrane</keyword>
<dbReference type="AlphaFoldDB" id="A0A1R1EEV7"/>
<feature type="transmembrane region" description="Helical" evidence="8">
    <location>
        <begin position="6"/>
        <end position="33"/>
    </location>
</feature>
<feature type="transmembrane region" description="Helical" evidence="8">
    <location>
        <begin position="113"/>
        <end position="133"/>
    </location>
</feature>
<comment type="subcellular location">
    <subcellularLocation>
        <location evidence="1">Cell membrane</location>
        <topology evidence="1">Multi-pass membrane protein</topology>
    </subcellularLocation>
</comment>
<feature type="transmembrane region" description="Helical" evidence="8">
    <location>
        <begin position="62"/>
        <end position="80"/>
    </location>
</feature>
<comment type="cofactor">
    <cofactor evidence="7">
        <name>Mg(2+)</name>
        <dbReference type="ChEBI" id="CHEBI:18420"/>
    </cofactor>
</comment>
<feature type="transmembrane region" description="Helical" evidence="8">
    <location>
        <begin position="256"/>
        <end position="277"/>
    </location>
</feature>
<dbReference type="RefSeq" id="WP_076174244.1">
    <property type="nucleotide sequence ID" value="NZ_MRTP01000011.1"/>
</dbReference>
<reference evidence="9 10" key="1">
    <citation type="submission" date="2016-11" db="EMBL/GenBank/DDBJ databases">
        <title>Paenibacillus species isolates.</title>
        <authorList>
            <person name="Beno S.M."/>
        </authorList>
    </citation>
    <scope>NUCLEOTIDE SEQUENCE [LARGE SCALE GENOMIC DNA]</scope>
    <source>
        <strain evidence="9 10">FSL R5-0378</strain>
    </source>
</reference>
<dbReference type="Proteomes" id="UP000187172">
    <property type="component" value="Unassembled WGS sequence"/>
</dbReference>
<keyword evidence="5 8" id="KW-1133">Transmembrane helix</keyword>
<evidence type="ECO:0000256" key="2">
    <source>
        <dbReference type="ARBA" id="ARBA00022475"/>
    </source>
</evidence>
<evidence type="ECO:0000313" key="10">
    <source>
        <dbReference type="Proteomes" id="UP000187172"/>
    </source>
</evidence>
<dbReference type="EMBL" id="MRTP01000011">
    <property type="protein sequence ID" value="OMF50375.1"/>
    <property type="molecule type" value="Genomic_DNA"/>
</dbReference>
<feature type="transmembrane region" description="Helical" evidence="8">
    <location>
        <begin position="86"/>
        <end position="106"/>
    </location>
</feature>
<organism evidence="9 10">
    <name type="scientific">Paenibacillus rhizosphaerae</name>
    <dbReference type="NCBI Taxonomy" id="297318"/>
    <lineage>
        <taxon>Bacteria</taxon>
        <taxon>Bacillati</taxon>
        <taxon>Bacillota</taxon>
        <taxon>Bacilli</taxon>
        <taxon>Bacillales</taxon>
        <taxon>Paenibacillaceae</taxon>
        <taxon>Paenibacillus</taxon>
    </lineage>
</organism>
<evidence type="ECO:0000313" key="9">
    <source>
        <dbReference type="EMBL" id="OMF50375.1"/>
    </source>
</evidence>
<dbReference type="GO" id="GO:0005886">
    <property type="term" value="C:plasma membrane"/>
    <property type="evidence" value="ECO:0007669"/>
    <property type="project" value="UniProtKB-SubCell"/>
</dbReference>
<evidence type="ECO:0000256" key="8">
    <source>
        <dbReference type="SAM" id="Phobius"/>
    </source>
</evidence>
<dbReference type="GO" id="GO:0016780">
    <property type="term" value="F:phosphotransferase activity, for other substituted phosphate groups"/>
    <property type="evidence" value="ECO:0007669"/>
    <property type="project" value="InterPro"/>
</dbReference>
<comment type="caution">
    <text evidence="9">The sequence shown here is derived from an EMBL/GenBank/DDBJ whole genome shotgun (WGS) entry which is preliminary data.</text>
</comment>
<dbReference type="PANTHER" id="PTHR22926:SF3">
    <property type="entry name" value="UNDECAPRENYL-PHOSPHATE ALPHA-N-ACETYLGLUCOSAMINYL 1-PHOSPHATE TRANSFERASE"/>
    <property type="match status" value="1"/>
</dbReference>
<feature type="transmembrane region" description="Helical" evidence="8">
    <location>
        <begin position="153"/>
        <end position="172"/>
    </location>
</feature>
<dbReference type="PANTHER" id="PTHR22926">
    <property type="entry name" value="PHOSPHO-N-ACETYLMURAMOYL-PENTAPEPTIDE-TRANSFERASE"/>
    <property type="match status" value="1"/>
</dbReference>